<dbReference type="InterPro" id="IPR013635">
    <property type="entry name" value="Ice2"/>
</dbReference>
<keyword evidence="1" id="KW-0812">Transmembrane</keyword>
<reference evidence="3" key="1">
    <citation type="submission" date="2016-02" db="EMBL/GenBank/DDBJ databases">
        <title>Draft genome sequence of Microdochium bolleyi, a fungal endophyte of beachgrass.</title>
        <authorList>
            <consortium name="DOE Joint Genome Institute"/>
            <person name="David A.S."/>
            <person name="May G."/>
            <person name="Haridas S."/>
            <person name="Lim J."/>
            <person name="Wang M."/>
            <person name="Labutti K."/>
            <person name="Lipzen A."/>
            <person name="Barry K."/>
            <person name="Grigoriev I.V."/>
        </authorList>
    </citation>
    <scope>NUCLEOTIDE SEQUENCE [LARGE SCALE GENOMIC DNA]</scope>
    <source>
        <strain evidence="3">J235TASD1</strain>
    </source>
</reference>
<organism evidence="2 3">
    <name type="scientific">Microdochium bolleyi</name>
    <dbReference type="NCBI Taxonomy" id="196109"/>
    <lineage>
        <taxon>Eukaryota</taxon>
        <taxon>Fungi</taxon>
        <taxon>Dikarya</taxon>
        <taxon>Ascomycota</taxon>
        <taxon>Pezizomycotina</taxon>
        <taxon>Sordariomycetes</taxon>
        <taxon>Xylariomycetidae</taxon>
        <taxon>Xylariales</taxon>
        <taxon>Microdochiaceae</taxon>
        <taxon>Microdochium</taxon>
    </lineage>
</organism>
<evidence type="ECO:0000313" key="2">
    <source>
        <dbReference type="EMBL" id="KXJ90802.1"/>
    </source>
</evidence>
<accession>A0A136J0U6</accession>
<dbReference type="Pfam" id="PF08426">
    <property type="entry name" value="ICE2"/>
    <property type="match status" value="1"/>
</dbReference>
<dbReference type="OrthoDB" id="5577218at2759"/>
<sequence>MWWFFRIFSSAVYLLTIILSIPICFDVGGRDSGLAYSLAIFSFYLLYSTARIVTPDKSRVRWTITKTLQASQWIAIPTLMIWALHNFAVDADSTDWVSKTIGGLGRRADTSTWTKWFFGTGGILESATLGVWDKSLRYSTPVFQLLEGFCTLLVIQAAGKLSRYLVNRGRSDTWVLILLMFSASIIATAVYFLWRVALFPTLNNVDATLIGVTVTSAFFLGAMGIGSGRGNPVESSLLFAYVVLCVYQIFTDYVQSPEAQAAAAEEMATQPDFPPLPPIIMASYSTFLHLLGSLPSAVYSSLTFLHAAFQTIAPSVMISLIYRIIVFYCATRIIPAVRESGAGAVMLEPSLDDADSANQLLGFLSYFSPSILIAVYTSLLNQHFSASGSGEGWTLHHGDAGNNVWRWANVGITMLLYGIELYLGSDDADGSMSGHWKVD</sequence>
<dbReference type="STRING" id="196109.A0A136J0U6"/>
<protein>
    <submittedName>
        <fullName evidence="2">ICE2-domain-containing protein</fullName>
    </submittedName>
</protein>
<dbReference type="GO" id="GO:0048309">
    <property type="term" value="P:endoplasmic reticulum inheritance"/>
    <property type="evidence" value="ECO:0007669"/>
    <property type="project" value="TreeGrafter"/>
</dbReference>
<dbReference type="AlphaFoldDB" id="A0A136J0U6"/>
<dbReference type="FunCoup" id="A0A136J0U6">
    <property type="interactions" value="73"/>
</dbReference>
<keyword evidence="1" id="KW-1133">Transmembrane helix</keyword>
<feature type="transmembrane region" description="Helical" evidence="1">
    <location>
        <begin position="206"/>
        <end position="226"/>
    </location>
</feature>
<dbReference type="GO" id="GO:0032541">
    <property type="term" value="C:cortical endoplasmic reticulum"/>
    <property type="evidence" value="ECO:0007669"/>
    <property type="project" value="TreeGrafter"/>
</dbReference>
<gene>
    <name evidence="2" type="ORF">Micbo1qcDRAFT_67147</name>
</gene>
<dbReference type="EMBL" id="KQ964251">
    <property type="protein sequence ID" value="KXJ90802.1"/>
    <property type="molecule type" value="Genomic_DNA"/>
</dbReference>
<feature type="transmembrane region" description="Helical" evidence="1">
    <location>
        <begin position="233"/>
        <end position="250"/>
    </location>
</feature>
<dbReference type="InParanoid" id="A0A136J0U6"/>
<name>A0A136J0U6_9PEZI</name>
<dbReference type="GO" id="GO:0005789">
    <property type="term" value="C:endoplasmic reticulum membrane"/>
    <property type="evidence" value="ECO:0007669"/>
    <property type="project" value="TreeGrafter"/>
</dbReference>
<dbReference type="GO" id="GO:0000921">
    <property type="term" value="P:septin ring assembly"/>
    <property type="evidence" value="ECO:0007669"/>
    <property type="project" value="TreeGrafter"/>
</dbReference>
<evidence type="ECO:0000256" key="1">
    <source>
        <dbReference type="SAM" id="Phobius"/>
    </source>
</evidence>
<keyword evidence="3" id="KW-1185">Reference proteome</keyword>
<dbReference type="PANTHER" id="PTHR31726:SF2">
    <property type="entry name" value="PROTEIN ICE2"/>
    <property type="match status" value="1"/>
</dbReference>
<keyword evidence="1" id="KW-0472">Membrane</keyword>
<feature type="transmembrane region" description="Helical" evidence="1">
    <location>
        <begin position="34"/>
        <end position="53"/>
    </location>
</feature>
<feature type="transmembrane region" description="Helical" evidence="1">
    <location>
        <begin position="7"/>
        <end position="28"/>
    </location>
</feature>
<dbReference type="GO" id="GO:0097038">
    <property type="term" value="C:perinuclear endoplasmic reticulum"/>
    <property type="evidence" value="ECO:0007669"/>
    <property type="project" value="TreeGrafter"/>
</dbReference>
<proteinExistence type="predicted"/>
<dbReference type="PANTHER" id="PTHR31726">
    <property type="entry name" value="PROTEIN ICE2"/>
    <property type="match status" value="1"/>
</dbReference>
<evidence type="ECO:0000313" key="3">
    <source>
        <dbReference type="Proteomes" id="UP000070501"/>
    </source>
</evidence>
<feature type="transmembrane region" description="Helical" evidence="1">
    <location>
        <begin position="173"/>
        <end position="194"/>
    </location>
</feature>
<dbReference type="Proteomes" id="UP000070501">
    <property type="component" value="Unassembled WGS sequence"/>
</dbReference>